<organism evidence="1 2">
    <name type="scientific">Catharanthus roseus</name>
    <name type="common">Madagascar periwinkle</name>
    <name type="synonym">Vinca rosea</name>
    <dbReference type="NCBI Taxonomy" id="4058"/>
    <lineage>
        <taxon>Eukaryota</taxon>
        <taxon>Viridiplantae</taxon>
        <taxon>Streptophyta</taxon>
        <taxon>Embryophyta</taxon>
        <taxon>Tracheophyta</taxon>
        <taxon>Spermatophyta</taxon>
        <taxon>Magnoliopsida</taxon>
        <taxon>eudicotyledons</taxon>
        <taxon>Gunneridae</taxon>
        <taxon>Pentapetalae</taxon>
        <taxon>asterids</taxon>
        <taxon>lamiids</taxon>
        <taxon>Gentianales</taxon>
        <taxon>Apocynaceae</taxon>
        <taxon>Rauvolfioideae</taxon>
        <taxon>Vinceae</taxon>
        <taxon>Catharanthinae</taxon>
        <taxon>Catharanthus</taxon>
    </lineage>
</organism>
<reference evidence="2" key="1">
    <citation type="journal article" date="2023" name="Nat. Plants">
        <title>Single-cell RNA sequencing provides a high-resolution roadmap for understanding the multicellular compartmentation of specialized metabolism.</title>
        <authorList>
            <person name="Sun S."/>
            <person name="Shen X."/>
            <person name="Li Y."/>
            <person name="Li Y."/>
            <person name="Wang S."/>
            <person name="Li R."/>
            <person name="Zhang H."/>
            <person name="Shen G."/>
            <person name="Guo B."/>
            <person name="Wei J."/>
            <person name="Xu J."/>
            <person name="St-Pierre B."/>
            <person name="Chen S."/>
            <person name="Sun C."/>
        </authorList>
    </citation>
    <scope>NUCLEOTIDE SEQUENCE [LARGE SCALE GENOMIC DNA]</scope>
</reference>
<dbReference type="EMBL" id="CM044701">
    <property type="protein sequence ID" value="KAI5684058.1"/>
    <property type="molecule type" value="Genomic_DNA"/>
</dbReference>
<keyword evidence="2" id="KW-1185">Reference proteome</keyword>
<dbReference type="Proteomes" id="UP001060085">
    <property type="component" value="Linkage Group LG01"/>
</dbReference>
<sequence length="358" mass="38725">MACLREESWFSLAQMKSPGTVLIEEEIQEKEENFEYKLEKVFPVYAVGVAKPDPNLLGSVAKCGCKPGDPIWEAVTEEAKLEAEKEPILSSFLYSSILSHHCLEQALSFVLANRLQNPTLLATQLLDIFNDVIMHEQDIQRAIRLDIQAFKDRDPSCLSYSSALLYLKGYHSLQTYRVAHALWKQGRQVLASALQSRISEVFGVDIHPAAKIGEGILLDHATGVVIGETAVVGNRVSLMQGVTLGGTGKEIGDRHPKIGQGALIGASATILGNIKIGEGALIGAGSLVLKDVPPHSMVTGIPAKVIGYVDEQDPSLTMKHDASREFFEQVAISCIEGRSAGIVGSQENGDAGDARKMH</sequence>
<name>A0ACC0CH25_CATRO</name>
<proteinExistence type="predicted"/>
<gene>
    <name evidence="1" type="ORF">M9H77_05286</name>
</gene>
<evidence type="ECO:0000313" key="1">
    <source>
        <dbReference type="EMBL" id="KAI5684058.1"/>
    </source>
</evidence>
<protein>
    <submittedName>
        <fullName evidence="1">Uncharacterized protein</fullName>
    </submittedName>
</protein>
<comment type="caution">
    <text evidence="1">The sequence shown here is derived from an EMBL/GenBank/DDBJ whole genome shotgun (WGS) entry which is preliminary data.</text>
</comment>
<accession>A0ACC0CH25</accession>
<evidence type="ECO:0000313" key="2">
    <source>
        <dbReference type="Proteomes" id="UP001060085"/>
    </source>
</evidence>